<dbReference type="InterPro" id="IPR017930">
    <property type="entry name" value="Myb_dom"/>
</dbReference>
<evidence type="ECO:0000256" key="1">
    <source>
        <dbReference type="ARBA" id="ARBA00004123"/>
    </source>
</evidence>
<dbReference type="InterPro" id="IPR001005">
    <property type="entry name" value="SANT/Myb"/>
</dbReference>
<dbReference type="GO" id="GO:0000978">
    <property type="term" value="F:RNA polymerase II cis-regulatory region sequence-specific DNA binding"/>
    <property type="evidence" value="ECO:0007669"/>
    <property type="project" value="TreeGrafter"/>
</dbReference>
<feature type="domain" description="HTH myb-type" evidence="9">
    <location>
        <begin position="282"/>
        <end position="311"/>
    </location>
</feature>
<evidence type="ECO:0000256" key="4">
    <source>
        <dbReference type="ARBA" id="ARBA00023163"/>
    </source>
</evidence>
<gene>
    <name evidence="10" type="ORF">DGAL_LOCUS11576</name>
</gene>
<dbReference type="AlphaFoldDB" id="A0A8J2WIA0"/>
<protein>
    <recommendedName>
        <fullName evidence="12">snRNA-activating protein complex subunit 4</fullName>
    </recommendedName>
</protein>
<feature type="coiled-coil region" evidence="6">
    <location>
        <begin position="106"/>
        <end position="140"/>
    </location>
</feature>
<evidence type="ECO:0000256" key="6">
    <source>
        <dbReference type="SAM" id="Coils"/>
    </source>
</evidence>
<dbReference type="SMART" id="SM00717">
    <property type="entry name" value="SANT"/>
    <property type="match status" value="5"/>
</dbReference>
<dbReference type="Gene3D" id="1.10.10.60">
    <property type="entry name" value="Homeodomain-like"/>
    <property type="match status" value="2"/>
</dbReference>
<evidence type="ECO:0008006" key="12">
    <source>
        <dbReference type="Google" id="ProtNLM"/>
    </source>
</evidence>
<evidence type="ECO:0000256" key="3">
    <source>
        <dbReference type="ARBA" id="ARBA00023125"/>
    </source>
</evidence>
<dbReference type="CDD" id="cd00167">
    <property type="entry name" value="SANT"/>
    <property type="match status" value="1"/>
</dbReference>
<evidence type="ECO:0000256" key="7">
    <source>
        <dbReference type="SAM" id="MobiDB-lite"/>
    </source>
</evidence>
<organism evidence="10 11">
    <name type="scientific">Daphnia galeata</name>
    <dbReference type="NCBI Taxonomy" id="27404"/>
    <lineage>
        <taxon>Eukaryota</taxon>
        <taxon>Metazoa</taxon>
        <taxon>Ecdysozoa</taxon>
        <taxon>Arthropoda</taxon>
        <taxon>Crustacea</taxon>
        <taxon>Branchiopoda</taxon>
        <taxon>Diplostraca</taxon>
        <taxon>Cladocera</taxon>
        <taxon>Anomopoda</taxon>
        <taxon>Daphniidae</taxon>
        <taxon>Daphnia</taxon>
    </lineage>
</organism>
<feature type="compositionally biased region" description="Acidic residues" evidence="7">
    <location>
        <begin position="849"/>
        <end position="858"/>
    </location>
</feature>
<name>A0A8J2WIA0_9CRUS</name>
<accession>A0A8J2WIA0</accession>
<proteinExistence type="predicted"/>
<feature type="domain" description="Myb-like" evidence="8">
    <location>
        <begin position="362"/>
        <end position="418"/>
    </location>
</feature>
<evidence type="ECO:0000256" key="2">
    <source>
        <dbReference type="ARBA" id="ARBA00023015"/>
    </source>
</evidence>
<dbReference type="InterPro" id="IPR009057">
    <property type="entry name" value="Homeodomain-like_sf"/>
</dbReference>
<evidence type="ECO:0000313" key="10">
    <source>
        <dbReference type="EMBL" id="CAH0108207.1"/>
    </source>
</evidence>
<evidence type="ECO:0000259" key="9">
    <source>
        <dbReference type="PROSITE" id="PS51294"/>
    </source>
</evidence>
<dbReference type="GO" id="GO:0001006">
    <property type="term" value="F:RNA polymerase III type 3 promoter sequence-specific DNA binding"/>
    <property type="evidence" value="ECO:0007669"/>
    <property type="project" value="TreeGrafter"/>
</dbReference>
<feature type="domain" description="Myb-like" evidence="8">
    <location>
        <begin position="308"/>
        <end position="361"/>
    </location>
</feature>
<dbReference type="Proteomes" id="UP000789390">
    <property type="component" value="Unassembled WGS sequence"/>
</dbReference>
<feature type="compositionally biased region" description="Acidic residues" evidence="7">
    <location>
        <begin position="753"/>
        <end position="774"/>
    </location>
</feature>
<feature type="compositionally biased region" description="Basic and acidic residues" evidence="7">
    <location>
        <begin position="861"/>
        <end position="870"/>
    </location>
</feature>
<comment type="caution">
    <text evidence="10">The sequence shown here is derived from an EMBL/GenBank/DDBJ whole genome shotgun (WGS) entry which is preliminary data.</text>
</comment>
<feature type="compositionally biased region" description="Polar residues" evidence="7">
    <location>
        <begin position="897"/>
        <end position="916"/>
    </location>
</feature>
<feature type="compositionally biased region" description="Basic residues" evidence="7">
    <location>
        <begin position="885"/>
        <end position="894"/>
    </location>
</feature>
<keyword evidence="11" id="KW-1185">Reference proteome</keyword>
<dbReference type="PROSITE" id="PS51294">
    <property type="entry name" value="HTH_MYB"/>
    <property type="match status" value="1"/>
</dbReference>
<dbReference type="GO" id="GO:0042796">
    <property type="term" value="P:snRNA transcription by RNA polymerase III"/>
    <property type="evidence" value="ECO:0007669"/>
    <property type="project" value="TreeGrafter"/>
</dbReference>
<keyword evidence="5" id="KW-0539">Nucleus</keyword>
<feature type="compositionally biased region" description="Basic residues" evidence="7">
    <location>
        <begin position="929"/>
        <end position="938"/>
    </location>
</feature>
<keyword evidence="6" id="KW-0175">Coiled coil</keyword>
<dbReference type="GO" id="GO:0005634">
    <property type="term" value="C:nucleus"/>
    <property type="evidence" value="ECO:0007669"/>
    <property type="project" value="UniProtKB-SubCell"/>
</dbReference>
<dbReference type="GO" id="GO:0042795">
    <property type="term" value="P:snRNA transcription by RNA polymerase II"/>
    <property type="evidence" value="ECO:0007669"/>
    <property type="project" value="TreeGrafter"/>
</dbReference>
<reference evidence="10" key="1">
    <citation type="submission" date="2021-11" db="EMBL/GenBank/DDBJ databases">
        <authorList>
            <person name="Schell T."/>
        </authorList>
    </citation>
    <scope>NUCLEOTIDE SEQUENCE</scope>
    <source>
        <strain evidence="10">M5</strain>
    </source>
</reference>
<sequence>MEENSDLSDIQKIELVLCGDVSSRENESEYFIHYGENGEGYSPSEASSYQQHLTPNVENSFSIFEDLTSDPTDEDRQIIDDRYSTPCRENAIAYNRAYHQMLMDLCEELQAVLDAKTHKLEILNKEIEILKANKTNKKTDKQKKKLIPFSYFGMPYFKDAAYNTPPPNGEVILAESLEFRNISLILLNKSQQLSEYLTLVYTVSKFDVRKLRKGIREQATAIEFKRLGNLRNDLEEREKNPSVSEDEKKDIKSRIKSVEQEIYVVHSLPDDKLCDIPPETFDWHQISVQIVRTRTPDQLRLHWMHYLRPGVDTSSWTHNQSKLLKEVVSKYENGVDWNEVATKISNRRTPFDCFRRYQEKFNDKSRKFGWSDEDNMLLFSLVRSFKTDHISDIYWEEIRQNFPGRSRSQIYAHFRYHLHSLDPSPFSAHEDTAILEGIKIGFSLADISLLLGKRSIIQIRNRFKSLMKKPRPNEKDWTEDEDKRLMEMPDVGQLRGHTIRKDYPGRSFSQLFSRYHYLRMQSTTPKKYIAQLKDQRLYSEARYLPKENRKIASQIVNMMSRNGYDRDVNGSLLKRLPMLKINVRNDYEERNRKKRSKYCTKLNSQRAVRGKRVISRKEKELKQILCPYMASNTKRPRKLCFPGDGREHGIVLSCLYRLLQCDFTLAPTIDEGFDPDKAVDLGIAYENYLPFKELMAITKDIPVPENSKRIGNEKWLPASLGTLVGYRGLELHRNYLESSASLALENVATSNELVEDDEDDPVENVASEPDEDDPKEGTSGQSELVTQEVEIPGTSASNEQIGENGPQNAEKTTFGDEFADDLLFSRMMTLFYWSGIMSSIVPDLTREEEPQEAAEDVPELPPKKVKDKTPNKKNTKLMRRDHLRQVALKRHGKCRTLNDSAVSTTSAEDLNNSASAGPSEADEVDATPPKKKAKKTPAKVKEETPKSDRVTRRSKQL</sequence>
<dbReference type="InterPro" id="IPR051575">
    <property type="entry name" value="Myb-like_DNA-bd"/>
</dbReference>
<dbReference type="PROSITE" id="PS50090">
    <property type="entry name" value="MYB_LIKE"/>
    <property type="match status" value="2"/>
</dbReference>
<keyword evidence="3" id="KW-0238">DNA-binding</keyword>
<dbReference type="OrthoDB" id="2143914at2759"/>
<keyword evidence="2" id="KW-0805">Transcription regulation</keyword>
<evidence type="ECO:0000313" key="11">
    <source>
        <dbReference type="Proteomes" id="UP000789390"/>
    </source>
</evidence>
<dbReference type="EMBL" id="CAKKLH010000281">
    <property type="protein sequence ID" value="CAH0108207.1"/>
    <property type="molecule type" value="Genomic_DNA"/>
</dbReference>
<feature type="compositionally biased region" description="Basic and acidic residues" evidence="7">
    <location>
        <begin position="939"/>
        <end position="951"/>
    </location>
</feature>
<dbReference type="PANTHER" id="PTHR46621:SF1">
    <property type="entry name" value="SNRNA-ACTIVATING PROTEIN COMPLEX SUBUNIT 4"/>
    <property type="match status" value="1"/>
</dbReference>
<feature type="region of interest" description="Disordered" evidence="7">
    <location>
        <begin position="751"/>
        <end position="813"/>
    </location>
</feature>
<feature type="compositionally biased region" description="Polar residues" evidence="7">
    <location>
        <begin position="794"/>
        <end position="811"/>
    </location>
</feature>
<keyword evidence="4" id="KW-0804">Transcription</keyword>
<comment type="subcellular location">
    <subcellularLocation>
        <location evidence="1">Nucleus</location>
    </subcellularLocation>
</comment>
<dbReference type="PANTHER" id="PTHR46621">
    <property type="entry name" value="SNRNA-ACTIVATING PROTEIN COMPLEX SUBUNIT 4"/>
    <property type="match status" value="1"/>
</dbReference>
<evidence type="ECO:0000259" key="8">
    <source>
        <dbReference type="PROSITE" id="PS50090"/>
    </source>
</evidence>
<dbReference type="SUPFAM" id="SSF46689">
    <property type="entry name" value="Homeodomain-like"/>
    <property type="match status" value="3"/>
</dbReference>
<dbReference type="GO" id="GO:0019185">
    <property type="term" value="C:snRNA-activating protein complex"/>
    <property type="evidence" value="ECO:0007669"/>
    <property type="project" value="TreeGrafter"/>
</dbReference>
<evidence type="ECO:0000256" key="5">
    <source>
        <dbReference type="ARBA" id="ARBA00023242"/>
    </source>
</evidence>
<dbReference type="Pfam" id="PF13921">
    <property type="entry name" value="Myb_DNA-bind_6"/>
    <property type="match status" value="1"/>
</dbReference>
<feature type="region of interest" description="Disordered" evidence="7">
    <location>
        <begin position="847"/>
        <end position="957"/>
    </location>
</feature>